<comment type="caution">
    <text evidence="8">The sequence shown here is derived from an EMBL/GenBank/DDBJ whole genome shotgun (WGS) entry which is preliminary data.</text>
</comment>
<dbReference type="PANTHER" id="PTHR43133:SF8">
    <property type="entry name" value="RNA POLYMERASE SIGMA FACTOR HI_1459-RELATED"/>
    <property type="match status" value="1"/>
</dbReference>
<dbReference type="GO" id="GO:0006352">
    <property type="term" value="P:DNA-templated transcription initiation"/>
    <property type="evidence" value="ECO:0007669"/>
    <property type="project" value="InterPro"/>
</dbReference>
<evidence type="ECO:0000256" key="3">
    <source>
        <dbReference type="ARBA" id="ARBA00023082"/>
    </source>
</evidence>
<evidence type="ECO:0000256" key="1">
    <source>
        <dbReference type="ARBA" id="ARBA00010641"/>
    </source>
</evidence>
<dbReference type="RefSeq" id="WP_119436539.1">
    <property type="nucleotide sequence ID" value="NZ_QWGR01000002.1"/>
</dbReference>
<feature type="domain" description="RNA polymerase sigma factor 70 region 4 type 2" evidence="7">
    <location>
        <begin position="106"/>
        <end position="155"/>
    </location>
</feature>
<dbReference type="InterPro" id="IPR036388">
    <property type="entry name" value="WH-like_DNA-bd_sf"/>
</dbReference>
<keyword evidence="4" id="KW-0238">DNA-binding</keyword>
<keyword evidence="2" id="KW-0805">Transcription regulation</keyword>
<comment type="similarity">
    <text evidence="1">Belongs to the sigma-70 factor family. ECF subfamily.</text>
</comment>
<reference evidence="8 9" key="1">
    <citation type="submission" date="2018-08" db="EMBL/GenBank/DDBJ databases">
        <title>Pallidiluteibacterium maritimus gen. nov., sp. nov., isolated from coastal sediment.</title>
        <authorList>
            <person name="Zhou L.Y."/>
        </authorList>
    </citation>
    <scope>NUCLEOTIDE SEQUENCE [LARGE SCALE GENOMIC DNA]</scope>
    <source>
        <strain evidence="8 9">XSD2</strain>
    </source>
</reference>
<dbReference type="SUPFAM" id="SSF88659">
    <property type="entry name" value="Sigma3 and sigma4 domains of RNA polymerase sigma factors"/>
    <property type="match status" value="1"/>
</dbReference>
<evidence type="ECO:0000313" key="8">
    <source>
        <dbReference type="EMBL" id="RIJ49851.1"/>
    </source>
</evidence>
<dbReference type="InterPro" id="IPR039425">
    <property type="entry name" value="RNA_pol_sigma-70-like"/>
</dbReference>
<dbReference type="NCBIfam" id="TIGR02937">
    <property type="entry name" value="sigma70-ECF"/>
    <property type="match status" value="1"/>
</dbReference>
<protein>
    <submittedName>
        <fullName evidence="8">Sigma-70 family RNA polymerase sigma factor</fullName>
    </submittedName>
</protein>
<dbReference type="Gene3D" id="1.10.10.10">
    <property type="entry name" value="Winged helix-like DNA-binding domain superfamily/Winged helix DNA-binding domain"/>
    <property type="match status" value="1"/>
</dbReference>
<dbReference type="InterPro" id="IPR013325">
    <property type="entry name" value="RNA_pol_sigma_r2"/>
</dbReference>
<accession>A0A399T6S2</accession>
<keyword evidence="5" id="KW-0804">Transcription</keyword>
<dbReference type="InterPro" id="IPR013249">
    <property type="entry name" value="RNA_pol_sigma70_r4_t2"/>
</dbReference>
<keyword evidence="9" id="KW-1185">Reference proteome</keyword>
<dbReference type="Gene3D" id="1.10.1740.10">
    <property type="match status" value="1"/>
</dbReference>
<dbReference type="CDD" id="cd06171">
    <property type="entry name" value="Sigma70_r4"/>
    <property type="match status" value="1"/>
</dbReference>
<dbReference type="OrthoDB" id="795989at2"/>
<dbReference type="InterPro" id="IPR013324">
    <property type="entry name" value="RNA_pol_sigma_r3/r4-like"/>
</dbReference>
<dbReference type="SUPFAM" id="SSF88946">
    <property type="entry name" value="Sigma2 domain of RNA polymerase sigma factors"/>
    <property type="match status" value="1"/>
</dbReference>
<dbReference type="InterPro" id="IPR007627">
    <property type="entry name" value="RNA_pol_sigma70_r2"/>
</dbReference>
<dbReference type="Pfam" id="PF04542">
    <property type="entry name" value="Sigma70_r2"/>
    <property type="match status" value="1"/>
</dbReference>
<evidence type="ECO:0000256" key="2">
    <source>
        <dbReference type="ARBA" id="ARBA00023015"/>
    </source>
</evidence>
<evidence type="ECO:0000259" key="7">
    <source>
        <dbReference type="Pfam" id="PF08281"/>
    </source>
</evidence>
<dbReference type="GO" id="GO:0016987">
    <property type="term" value="F:sigma factor activity"/>
    <property type="evidence" value="ECO:0007669"/>
    <property type="project" value="UniProtKB-KW"/>
</dbReference>
<dbReference type="AlphaFoldDB" id="A0A399T6S2"/>
<name>A0A399T6S2_9BACT</name>
<dbReference type="GO" id="GO:0003677">
    <property type="term" value="F:DNA binding"/>
    <property type="evidence" value="ECO:0007669"/>
    <property type="project" value="UniProtKB-KW"/>
</dbReference>
<proteinExistence type="inferred from homology"/>
<dbReference type="Proteomes" id="UP000265926">
    <property type="component" value="Unassembled WGS sequence"/>
</dbReference>
<dbReference type="InterPro" id="IPR014284">
    <property type="entry name" value="RNA_pol_sigma-70_dom"/>
</dbReference>
<dbReference type="Pfam" id="PF08281">
    <property type="entry name" value="Sigma70_r4_2"/>
    <property type="match status" value="1"/>
</dbReference>
<dbReference type="EMBL" id="QWGR01000002">
    <property type="protein sequence ID" value="RIJ49851.1"/>
    <property type="molecule type" value="Genomic_DNA"/>
</dbReference>
<feature type="domain" description="RNA polymerase sigma-70 region 2" evidence="6">
    <location>
        <begin position="14"/>
        <end position="75"/>
    </location>
</feature>
<evidence type="ECO:0000256" key="5">
    <source>
        <dbReference type="ARBA" id="ARBA00023163"/>
    </source>
</evidence>
<sequence length="177" mass="21214">MTSEEFKNTVIPFSRKLYPMLFRILKDEEETRDALQDLMVKLWNKRNELQNCSNPSAYIITIAKNHSFDLLKKKRPLRIGEKEEQKIRDLRDEDSGMETRERYSHVRKAIDVLPEKYRTVIQLRDIDGMEFDEISEMTGFEVSYVRVILSRARQKVKEEVEKMYDYDQTRRTVGEIL</sequence>
<evidence type="ECO:0000259" key="6">
    <source>
        <dbReference type="Pfam" id="PF04542"/>
    </source>
</evidence>
<gene>
    <name evidence="8" type="ORF">D1614_03670</name>
</gene>
<evidence type="ECO:0000313" key="9">
    <source>
        <dbReference type="Proteomes" id="UP000265926"/>
    </source>
</evidence>
<keyword evidence="3" id="KW-0731">Sigma factor</keyword>
<dbReference type="PANTHER" id="PTHR43133">
    <property type="entry name" value="RNA POLYMERASE ECF-TYPE SIGMA FACTO"/>
    <property type="match status" value="1"/>
</dbReference>
<evidence type="ECO:0000256" key="4">
    <source>
        <dbReference type="ARBA" id="ARBA00023125"/>
    </source>
</evidence>
<organism evidence="8 9">
    <name type="scientific">Maribellus luteus</name>
    <dbReference type="NCBI Taxonomy" id="2305463"/>
    <lineage>
        <taxon>Bacteria</taxon>
        <taxon>Pseudomonadati</taxon>
        <taxon>Bacteroidota</taxon>
        <taxon>Bacteroidia</taxon>
        <taxon>Marinilabiliales</taxon>
        <taxon>Prolixibacteraceae</taxon>
        <taxon>Maribellus</taxon>
    </lineage>
</organism>